<evidence type="ECO:0000313" key="2">
    <source>
        <dbReference type="EMBL" id="KKL49522.1"/>
    </source>
</evidence>
<comment type="caution">
    <text evidence="2">The sequence shown here is derived from an EMBL/GenBank/DDBJ whole genome shotgun (WGS) entry which is preliminary data.</text>
</comment>
<feature type="compositionally biased region" description="Basic and acidic residues" evidence="1">
    <location>
        <begin position="42"/>
        <end position="52"/>
    </location>
</feature>
<dbReference type="EMBL" id="LAZR01032930">
    <property type="protein sequence ID" value="KKL49522.1"/>
    <property type="molecule type" value="Genomic_DNA"/>
</dbReference>
<feature type="region of interest" description="Disordered" evidence="1">
    <location>
        <begin position="27"/>
        <end position="52"/>
    </location>
</feature>
<reference evidence="2" key="1">
    <citation type="journal article" date="2015" name="Nature">
        <title>Complex archaea that bridge the gap between prokaryotes and eukaryotes.</title>
        <authorList>
            <person name="Spang A."/>
            <person name="Saw J.H."/>
            <person name="Jorgensen S.L."/>
            <person name="Zaremba-Niedzwiedzka K."/>
            <person name="Martijn J."/>
            <person name="Lind A.E."/>
            <person name="van Eijk R."/>
            <person name="Schleper C."/>
            <person name="Guy L."/>
            <person name="Ettema T.J."/>
        </authorList>
    </citation>
    <scope>NUCLEOTIDE SEQUENCE</scope>
</reference>
<protein>
    <submittedName>
        <fullName evidence="2">Uncharacterized protein</fullName>
    </submittedName>
</protein>
<gene>
    <name evidence="2" type="ORF">LCGC14_2314690</name>
</gene>
<name>A0A0F9FEG2_9ZZZZ</name>
<sequence length="52" mass="5825">MRTLDGIHYTHVVRPDFEVRLQEPHTVEELEGGRAAGPAPELSRDEAREAGE</sequence>
<organism evidence="2">
    <name type="scientific">marine sediment metagenome</name>
    <dbReference type="NCBI Taxonomy" id="412755"/>
    <lineage>
        <taxon>unclassified sequences</taxon>
        <taxon>metagenomes</taxon>
        <taxon>ecological metagenomes</taxon>
    </lineage>
</organism>
<evidence type="ECO:0000256" key="1">
    <source>
        <dbReference type="SAM" id="MobiDB-lite"/>
    </source>
</evidence>
<proteinExistence type="predicted"/>
<dbReference type="AlphaFoldDB" id="A0A0F9FEG2"/>
<accession>A0A0F9FEG2</accession>